<dbReference type="InterPro" id="IPR045006">
    <property type="entry name" value="CHLI-like"/>
</dbReference>
<dbReference type="InterPro" id="IPR003593">
    <property type="entry name" value="AAA+_ATPase"/>
</dbReference>
<dbReference type="InterPro" id="IPR014721">
    <property type="entry name" value="Ribsml_uS5_D2-typ_fold_subgr"/>
</dbReference>
<dbReference type="RefSeq" id="WP_118176428.1">
    <property type="nucleotide sequence ID" value="NZ_CAMKFF010000016.1"/>
</dbReference>
<dbReference type="EMBL" id="QRHE01000009">
    <property type="protein sequence ID" value="RHF50955.1"/>
    <property type="molecule type" value="Genomic_DNA"/>
</dbReference>
<dbReference type="SUPFAM" id="SSF54211">
    <property type="entry name" value="Ribosomal protein S5 domain 2-like"/>
    <property type="match status" value="1"/>
</dbReference>
<dbReference type="InterPro" id="IPR000523">
    <property type="entry name" value="Mg_chelatse_chII-like_cat_dom"/>
</dbReference>
<dbReference type="InterPro" id="IPR004482">
    <property type="entry name" value="Mg_chelat-rel"/>
</dbReference>
<keyword evidence="3" id="KW-0067">ATP-binding</keyword>
<comment type="caution">
    <text evidence="3">The sequence shown here is derived from an EMBL/GenBank/DDBJ whole genome shotgun (WGS) entry which is preliminary data.</text>
</comment>
<dbReference type="Proteomes" id="UP000283442">
    <property type="component" value="Unassembled WGS sequence"/>
</dbReference>
<dbReference type="InterPro" id="IPR025158">
    <property type="entry name" value="Mg_chelat-rel_C"/>
</dbReference>
<dbReference type="AlphaFoldDB" id="A0A414NVF6"/>
<dbReference type="SMART" id="SM00382">
    <property type="entry name" value="AAA"/>
    <property type="match status" value="1"/>
</dbReference>
<dbReference type="InterPro" id="IPR027417">
    <property type="entry name" value="P-loop_NTPase"/>
</dbReference>
<keyword evidence="3" id="KW-0547">Nucleotide-binding</keyword>
<organism evidence="3 4">
    <name type="scientific">Mitsuokella multacida</name>
    <dbReference type="NCBI Taxonomy" id="52226"/>
    <lineage>
        <taxon>Bacteria</taxon>
        <taxon>Bacillati</taxon>
        <taxon>Bacillota</taxon>
        <taxon>Negativicutes</taxon>
        <taxon>Selenomonadales</taxon>
        <taxon>Selenomonadaceae</taxon>
        <taxon>Mitsuokella</taxon>
    </lineage>
</organism>
<dbReference type="Pfam" id="PF13541">
    <property type="entry name" value="ChlI"/>
    <property type="match status" value="1"/>
</dbReference>
<dbReference type="Gene3D" id="3.30.230.10">
    <property type="match status" value="1"/>
</dbReference>
<dbReference type="InterPro" id="IPR020568">
    <property type="entry name" value="Ribosomal_Su5_D2-typ_SF"/>
</dbReference>
<name>A0A414NVF6_9FIRM</name>
<evidence type="ECO:0000313" key="3">
    <source>
        <dbReference type="EMBL" id="RHF50955.1"/>
    </source>
</evidence>
<protein>
    <submittedName>
        <fullName evidence="3">ATP-binding protein</fullName>
    </submittedName>
</protein>
<dbReference type="Pfam" id="PF01078">
    <property type="entry name" value="Mg_chelatase"/>
    <property type="match status" value="1"/>
</dbReference>
<evidence type="ECO:0000256" key="1">
    <source>
        <dbReference type="ARBA" id="ARBA00006354"/>
    </source>
</evidence>
<dbReference type="NCBIfam" id="TIGR00368">
    <property type="entry name" value="YifB family Mg chelatase-like AAA ATPase"/>
    <property type="match status" value="1"/>
</dbReference>
<proteinExistence type="inferred from homology"/>
<accession>A0A414NVF6</accession>
<dbReference type="GO" id="GO:0005524">
    <property type="term" value="F:ATP binding"/>
    <property type="evidence" value="ECO:0007669"/>
    <property type="project" value="UniProtKB-KW"/>
</dbReference>
<feature type="domain" description="AAA+ ATPase" evidence="2">
    <location>
        <begin position="210"/>
        <end position="395"/>
    </location>
</feature>
<dbReference type="SUPFAM" id="SSF52540">
    <property type="entry name" value="P-loop containing nucleoside triphosphate hydrolases"/>
    <property type="match status" value="1"/>
</dbReference>
<dbReference type="Pfam" id="PF13335">
    <property type="entry name" value="Mg_chelatase_C"/>
    <property type="match status" value="1"/>
</dbReference>
<dbReference type="PANTHER" id="PTHR32039:SF7">
    <property type="entry name" value="COMPETENCE PROTEIN COMM"/>
    <property type="match status" value="1"/>
</dbReference>
<dbReference type="Gene3D" id="3.40.50.300">
    <property type="entry name" value="P-loop containing nucleotide triphosphate hydrolases"/>
    <property type="match status" value="1"/>
</dbReference>
<reference evidence="3 4" key="1">
    <citation type="submission" date="2018-08" db="EMBL/GenBank/DDBJ databases">
        <title>A genome reference for cultivated species of the human gut microbiota.</title>
        <authorList>
            <person name="Zou Y."/>
            <person name="Xue W."/>
            <person name="Luo G."/>
        </authorList>
    </citation>
    <scope>NUCLEOTIDE SEQUENCE [LARGE SCALE GENOMIC DNA]</scope>
    <source>
        <strain evidence="3 4">AM25-21AC</strain>
    </source>
</reference>
<dbReference type="PANTHER" id="PTHR32039">
    <property type="entry name" value="MAGNESIUM-CHELATASE SUBUNIT CHLI"/>
    <property type="match status" value="1"/>
</dbReference>
<sequence length="516" mass="55749">MFARSFGGTTMGVDGLIIAVEVDSAAGLPAFDIVGLPDTAVRESKERVRTAIRNSGIQLRQEKVTINLAPAGIRKDSPGLDLPIAVGLLAAYGVVPADCLQMSFFAAELSLEGECRPVRGILPMVIAAREKGLTSVFVARGNANEALLVEGVTVYVIDCLHEVVQFCNGQESLTPAVPSMEEEDPVLRDDFADVQGQFQAKRALEIAAAGGHNLLMIGVPGAGKTMLARRLSSILPRLSREEALEVTKIYSIAGLLPAGGGLVQERPFRSPHHTTSMVAMIGGGSVPRPGEVTLAHHGVLFLDELPEFSKATLEVLRQPLEDRAVTISRVHATLTFPSSMILICAMNPCPCGYYGDESGGRSCECSPSEIRRYTRKISGPLLDRIDIHIRVPRVAYQELASKRRAEDSATIRGRVERARQRQLARLQPYGRFCNAQMNHTILRETCQLTGEAQSLLEMAFRRMSLSARSYDRIIKVARTIADLENPEAGAEAAAALGPQHIAEAIGLRSDIGLAVE</sequence>
<gene>
    <name evidence="3" type="ORF">DW674_08885</name>
</gene>
<dbReference type="OrthoDB" id="9813147at2"/>
<evidence type="ECO:0000259" key="2">
    <source>
        <dbReference type="SMART" id="SM00382"/>
    </source>
</evidence>
<comment type="similarity">
    <text evidence="1">Belongs to the Mg-chelatase subunits D/I family. ComM subfamily.</text>
</comment>
<evidence type="ECO:0000313" key="4">
    <source>
        <dbReference type="Proteomes" id="UP000283442"/>
    </source>
</evidence>